<dbReference type="GO" id="GO:0003676">
    <property type="term" value="F:nucleic acid binding"/>
    <property type="evidence" value="ECO:0007669"/>
    <property type="project" value="InterPro"/>
</dbReference>
<name>M0CE80_9EURY</name>
<dbReference type="InterPro" id="IPR033390">
    <property type="entry name" value="Rv2179c-like"/>
</dbReference>
<evidence type="ECO:0000259" key="1">
    <source>
        <dbReference type="Pfam" id="PF16473"/>
    </source>
</evidence>
<proteinExistence type="predicted"/>
<evidence type="ECO:0000313" key="2">
    <source>
        <dbReference type="EMBL" id="ELZ21566.1"/>
    </source>
</evidence>
<dbReference type="AlphaFoldDB" id="M0CE80"/>
<organism evidence="2 3">
    <name type="scientific">Halosimplex carlsbadense 2-9-1</name>
    <dbReference type="NCBI Taxonomy" id="797114"/>
    <lineage>
        <taxon>Archaea</taxon>
        <taxon>Methanobacteriati</taxon>
        <taxon>Methanobacteriota</taxon>
        <taxon>Stenosarchaea group</taxon>
        <taxon>Halobacteria</taxon>
        <taxon>Halobacteriales</taxon>
        <taxon>Haloarculaceae</taxon>
        <taxon>Halosimplex</taxon>
    </lineage>
</organism>
<dbReference type="InterPro" id="IPR036397">
    <property type="entry name" value="RNaseH_sf"/>
</dbReference>
<dbReference type="EMBL" id="AOIU01000039">
    <property type="protein sequence ID" value="ELZ21566.1"/>
    <property type="molecule type" value="Genomic_DNA"/>
</dbReference>
<accession>M0CE80</accession>
<evidence type="ECO:0000313" key="3">
    <source>
        <dbReference type="Proteomes" id="UP000011626"/>
    </source>
</evidence>
<dbReference type="STRING" id="797114.C475_18616"/>
<sequence length="171" mass="18799">MVDIETLGLEPGSAILSLGAVTFSENGLGDEFYRVISLESCQEAGLKIDADTLEWWLSQDDAVTGILTGGDPLDDVLRAFHSWFPTDAEVWANSPSFDCEHLETAFSAVGMTEPWQFRDERDVRTLRSLPCAAEVEMDGDEHDALDDAKYQARIVSETLRSLHTDAGVTEG</sequence>
<dbReference type="InterPro" id="IPR012337">
    <property type="entry name" value="RNaseH-like_sf"/>
</dbReference>
<dbReference type="Gene3D" id="3.30.420.10">
    <property type="entry name" value="Ribonuclease H-like superfamily/Ribonuclease H"/>
    <property type="match status" value="1"/>
</dbReference>
<feature type="domain" description="3'-5' exoribonuclease Rv2179c-like" evidence="1">
    <location>
        <begin position="1"/>
        <end position="158"/>
    </location>
</feature>
<comment type="caution">
    <text evidence="2">The sequence shown here is derived from an EMBL/GenBank/DDBJ whole genome shotgun (WGS) entry which is preliminary data.</text>
</comment>
<reference evidence="2 3" key="1">
    <citation type="journal article" date="2014" name="PLoS Genet.">
        <title>Phylogenetically driven sequencing of extremely halophilic archaea reveals strategies for static and dynamic osmo-response.</title>
        <authorList>
            <person name="Becker E.A."/>
            <person name="Seitzer P.M."/>
            <person name="Tritt A."/>
            <person name="Larsen D."/>
            <person name="Krusor M."/>
            <person name="Yao A.I."/>
            <person name="Wu D."/>
            <person name="Madern D."/>
            <person name="Eisen J.A."/>
            <person name="Darling A.E."/>
            <person name="Facciotti M.T."/>
        </authorList>
    </citation>
    <scope>NUCLEOTIDE SEQUENCE [LARGE SCALE GENOMIC DNA]</scope>
    <source>
        <strain evidence="2 3">2-9-1</strain>
    </source>
</reference>
<dbReference type="Pfam" id="PF16473">
    <property type="entry name" value="Rv2179c-like"/>
    <property type="match status" value="1"/>
</dbReference>
<dbReference type="SUPFAM" id="SSF53098">
    <property type="entry name" value="Ribonuclease H-like"/>
    <property type="match status" value="1"/>
</dbReference>
<gene>
    <name evidence="2" type="ORF">C475_18616</name>
</gene>
<protein>
    <submittedName>
        <fullName evidence="2">Endodeoxyribonuclease</fullName>
    </submittedName>
</protein>
<dbReference type="Proteomes" id="UP000011626">
    <property type="component" value="Unassembled WGS sequence"/>
</dbReference>
<keyword evidence="3" id="KW-1185">Reference proteome</keyword>